<dbReference type="GO" id="GO:0030288">
    <property type="term" value="C:outer membrane-bounded periplasmic space"/>
    <property type="evidence" value="ECO:0007669"/>
    <property type="project" value="UniProtKB-ARBA"/>
</dbReference>
<dbReference type="InterPro" id="IPR030678">
    <property type="entry name" value="Peptide/Ni-bd"/>
</dbReference>
<dbReference type="PROSITE" id="PS51257">
    <property type="entry name" value="PROKAR_LIPOPROTEIN"/>
    <property type="match status" value="1"/>
</dbReference>
<sequence length="545" mass="60906">MRKRGVKLTTLVLALVFALGLLAGCAKGGGGAAQVIRYNLGAEPKTLDPALNAAVEAGTIIENVFEGLMRLDEKDRPIPGVAERYEKSADGLKYTFYLRKNAKWSDGKPVTAKDFEYAWKRALDPNTAAEYAYQLYYLKNGEAYNTNKATADQVGVKALDDYTLEVTLEAPTPYFLSLMAFPTYMPVRKDIVEGNSNWATKPETYIGNGPFKMTQWLPKDKIVIEKNENYWDAKRVKLAKVEMRMLEDATAALSAFRSGQLDYIESPPSQEVPNMLKSGEAQALPYLGTYFYEINVSDKAASVNPAAAKVLKDARVRKALSLAIDRKALVDNVLKGGQTPATTFVADSVVVDEKGNRFKTKDYYKPEGDVAEAKRLLAEAGYPDGSGFPEITITYNTGTGHQNIAQAIQEMWRKNLNINVKLENQEWKVFQVTRTQKQYLIARGGWIADYNDPMTFLDMWMSNSGNNDVGYNNPEYDRLIAAAKKEADPAKRVSLLHQAEDLLMKDMPLIPLYYYNNIVAIKPYVKGVTKSQLGFVFFDTGYVQK</sequence>
<evidence type="ECO:0000313" key="7">
    <source>
        <dbReference type="Proteomes" id="UP000295325"/>
    </source>
</evidence>
<dbReference type="Gene3D" id="3.90.76.10">
    <property type="entry name" value="Dipeptide-binding Protein, Domain 1"/>
    <property type="match status" value="1"/>
</dbReference>
<evidence type="ECO:0000256" key="4">
    <source>
        <dbReference type="ARBA" id="ARBA00022729"/>
    </source>
</evidence>
<dbReference type="PIRSF" id="PIRSF002741">
    <property type="entry name" value="MppA"/>
    <property type="match status" value="1"/>
</dbReference>
<dbReference type="SUPFAM" id="SSF53850">
    <property type="entry name" value="Periplasmic binding protein-like II"/>
    <property type="match status" value="1"/>
</dbReference>
<feature type="domain" description="Solute-binding protein family 5" evidence="5">
    <location>
        <begin position="77"/>
        <end position="467"/>
    </location>
</feature>
<dbReference type="InterPro" id="IPR039424">
    <property type="entry name" value="SBP_5"/>
</dbReference>
<dbReference type="GO" id="GO:0043190">
    <property type="term" value="C:ATP-binding cassette (ABC) transporter complex"/>
    <property type="evidence" value="ECO:0007669"/>
    <property type="project" value="InterPro"/>
</dbReference>
<reference evidence="6 7" key="1">
    <citation type="submission" date="2019-03" db="EMBL/GenBank/DDBJ databases">
        <title>Genomic Encyclopedia of Type Strains, Phase IV (KMG-IV): sequencing the most valuable type-strain genomes for metagenomic binning, comparative biology and taxonomic classification.</title>
        <authorList>
            <person name="Goeker M."/>
        </authorList>
    </citation>
    <scope>NUCLEOTIDE SEQUENCE [LARGE SCALE GENOMIC DNA]</scope>
    <source>
        <strain evidence="6 7">DSM 24455</strain>
    </source>
</reference>
<protein>
    <submittedName>
        <fullName evidence="6">Oligopeptide transport system substrate-binding protein</fullName>
    </submittedName>
</protein>
<dbReference type="Proteomes" id="UP000295325">
    <property type="component" value="Unassembled WGS sequence"/>
</dbReference>
<dbReference type="FunFam" id="3.10.105.10:FF:000001">
    <property type="entry name" value="Oligopeptide ABC transporter, oligopeptide-binding protein"/>
    <property type="match status" value="1"/>
</dbReference>
<keyword evidence="7" id="KW-1185">Reference proteome</keyword>
<evidence type="ECO:0000259" key="5">
    <source>
        <dbReference type="Pfam" id="PF00496"/>
    </source>
</evidence>
<dbReference type="Gene3D" id="3.40.190.10">
    <property type="entry name" value="Periplasmic binding protein-like II"/>
    <property type="match status" value="1"/>
</dbReference>
<dbReference type="CDD" id="cd08504">
    <property type="entry name" value="PBP2_OppA"/>
    <property type="match status" value="1"/>
</dbReference>
<dbReference type="OrthoDB" id="9801912at2"/>
<dbReference type="InterPro" id="IPR000914">
    <property type="entry name" value="SBP_5_dom"/>
</dbReference>
<dbReference type="FunFam" id="3.90.76.10:FF:000001">
    <property type="entry name" value="Oligopeptide ABC transporter substrate-binding protein"/>
    <property type="match status" value="1"/>
</dbReference>
<organism evidence="6 7">
    <name type="scientific">Fonticella tunisiensis</name>
    <dbReference type="NCBI Taxonomy" id="1096341"/>
    <lineage>
        <taxon>Bacteria</taxon>
        <taxon>Bacillati</taxon>
        <taxon>Bacillota</taxon>
        <taxon>Clostridia</taxon>
        <taxon>Eubacteriales</taxon>
        <taxon>Clostridiaceae</taxon>
        <taxon>Fonticella</taxon>
    </lineage>
</organism>
<name>A0A4R7KQ69_9CLOT</name>
<comment type="subcellular location">
    <subcellularLocation>
        <location evidence="1">Cell envelope</location>
    </subcellularLocation>
</comment>
<dbReference type="GO" id="GO:0015833">
    <property type="term" value="P:peptide transport"/>
    <property type="evidence" value="ECO:0007669"/>
    <property type="project" value="TreeGrafter"/>
</dbReference>
<proteinExistence type="inferred from homology"/>
<gene>
    <name evidence="6" type="ORF">EDD71_11150</name>
</gene>
<dbReference type="Gene3D" id="3.10.105.10">
    <property type="entry name" value="Dipeptide-binding Protein, Domain 3"/>
    <property type="match status" value="1"/>
</dbReference>
<dbReference type="GO" id="GO:1904680">
    <property type="term" value="F:peptide transmembrane transporter activity"/>
    <property type="evidence" value="ECO:0007669"/>
    <property type="project" value="TreeGrafter"/>
</dbReference>
<comment type="similarity">
    <text evidence="2">Belongs to the bacterial solute-binding protein 5 family.</text>
</comment>
<dbReference type="EMBL" id="SOAZ01000011">
    <property type="protein sequence ID" value="TDT58415.1"/>
    <property type="molecule type" value="Genomic_DNA"/>
</dbReference>
<evidence type="ECO:0000256" key="2">
    <source>
        <dbReference type="ARBA" id="ARBA00005695"/>
    </source>
</evidence>
<keyword evidence="4" id="KW-0732">Signal</keyword>
<evidence type="ECO:0000313" key="6">
    <source>
        <dbReference type="EMBL" id="TDT58415.1"/>
    </source>
</evidence>
<evidence type="ECO:0000256" key="3">
    <source>
        <dbReference type="ARBA" id="ARBA00022448"/>
    </source>
</evidence>
<dbReference type="PANTHER" id="PTHR30290:SF10">
    <property type="entry name" value="PERIPLASMIC OLIGOPEPTIDE-BINDING PROTEIN-RELATED"/>
    <property type="match status" value="1"/>
</dbReference>
<dbReference type="AlphaFoldDB" id="A0A4R7KQ69"/>
<accession>A0A4R7KQ69</accession>
<comment type="caution">
    <text evidence="6">The sequence shown here is derived from an EMBL/GenBank/DDBJ whole genome shotgun (WGS) entry which is preliminary data.</text>
</comment>
<dbReference type="RefSeq" id="WP_133628215.1">
    <property type="nucleotide sequence ID" value="NZ_SOAZ01000011.1"/>
</dbReference>
<dbReference type="PANTHER" id="PTHR30290">
    <property type="entry name" value="PERIPLASMIC BINDING COMPONENT OF ABC TRANSPORTER"/>
    <property type="match status" value="1"/>
</dbReference>
<keyword evidence="3" id="KW-0813">Transport</keyword>
<evidence type="ECO:0000256" key="1">
    <source>
        <dbReference type="ARBA" id="ARBA00004196"/>
    </source>
</evidence>
<dbReference type="Pfam" id="PF00496">
    <property type="entry name" value="SBP_bac_5"/>
    <property type="match status" value="1"/>
</dbReference>